<evidence type="ECO:0000313" key="2">
    <source>
        <dbReference type="Proteomes" id="UP000324897"/>
    </source>
</evidence>
<comment type="caution">
    <text evidence="1">The sequence shown here is derived from an EMBL/GenBank/DDBJ whole genome shotgun (WGS) entry which is preliminary data.</text>
</comment>
<feature type="non-terminal residue" evidence="1">
    <location>
        <position position="1"/>
    </location>
</feature>
<reference evidence="1 2" key="1">
    <citation type="journal article" date="2019" name="Sci. Rep.">
        <title>A high-quality genome of Eragrostis curvula grass provides insights into Poaceae evolution and supports new strategies to enhance forage quality.</title>
        <authorList>
            <person name="Carballo J."/>
            <person name="Santos B.A.C.M."/>
            <person name="Zappacosta D."/>
            <person name="Garbus I."/>
            <person name="Selva J.P."/>
            <person name="Gallo C.A."/>
            <person name="Diaz A."/>
            <person name="Albertini E."/>
            <person name="Caccamo M."/>
            <person name="Echenique V."/>
        </authorList>
    </citation>
    <scope>NUCLEOTIDE SEQUENCE [LARGE SCALE GENOMIC DNA]</scope>
    <source>
        <strain evidence="2">cv. Victoria</strain>
        <tissue evidence="1">Leaf</tissue>
    </source>
</reference>
<protein>
    <submittedName>
        <fullName evidence="1">Uncharacterized protein</fullName>
    </submittedName>
</protein>
<name>A0A5J9UZA5_9POAL</name>
<organism evidence="1 2">
    <name type="scientific">Eragrostis curvula</name>
    <name type="common">weeping love grass</name>
    <dbReference type="NCBI Taxonomy" id="38414"/>
    <lineage>
        <taxon>Eukaryota</taxon>
        <taxon>Viridiplantae</taxon>
        <taxon>Streptophyta</taxon>
        <taxon>Embryophyta</taxon>
        <taxon>Tracheophyta</taxon>
        <taxon>Spermatophyta</taxon>
        <taxon>Magnoliopsida</taxon>
        <taxon>Liliopsida</taxon>
        <taxon>Poales</taxon>
        <taxon>Poaceae</taxon>
        <taxon>PACMAD clade</taxon>
        <taxon>Chloridoideae</taxon>
        <taxon>Eragrostideae</taxon>
        <taxon>Eragrostidinae</taxon>
        <taxon>Eragrostis</taxon>
    </lineage>
</organism>
<dbReference type="EMBL" id="RWGY01000011">
    <property type="protein sequence ID" value="TVU28631.1"/>
    <property type="molecule type" value="Genomic_DNA"/>
</dbReference>
<accession>A0A5J9UZA5</accession>
<keyword evidence="2" id="KW-1185">Reference proteome</keyword>
<sequence length="98" mass="10920">MEKPQTAITTCVVYSPSALSGGGGASASTASPHQRPFTVSLPFIRINYETFSSVAQHWPAQTTLFYSKLKLGRLLADYLWRDLIADVPYPIDNYSYWS</sequence>
<evidence type="ECO:0000313" key="1">
    <source>
        <dbReference type="EMBL" id="TVU28631.1"/>
    </source>
</evidence>
<dbReference type="Gramene" id="TVU28631">
    <property type="protein sequence ID" value="TVU28631"/>
    <property type="gene ID" value="EJB05_20155"/>
</dbReference>
<proteinExistence type="predicted"/>
<dbReference type="Proteomes" id="UP000324897">
    <property type="component" value="Chromosome 1"/>
</dbReference>
<dbReference type="AlphaFoldDB" id="A0A5J9UZA5"/>
<gene>
    <name evidence="1" type="ORF">EJB05_20155</name>
</gene>